<organism evidence="8 9">
    <name type="scientific">Dimorphilus gyrociliatus</name>
    <dbReference type="NCBI Taxonomy" id="2664684"/>
    <lineage>
        <taxon>Eukaryota</taxon>
        <taxon>Metazoa</taxon>
        <taxon>Spiralia</taxon>
        <taxon>Lophotrochozoa</taxon>
        <taxon>Annelida</taxon>
        <taxon>Polychaeta</taxon>
        <taxon>Polychaeta incertae sedis</taxon>
        <taxon>Dinophilidae</taxon>
        <taxon>Dimorphilus</taxon>
    </lineage>
</organism>
<dbReference type="InterPro" id="IPR024790">
    <property type="entry name" value="APC4_long_dom"/>
</dbReference>
<reference evidence="8 9" key="1">
    <citation type="submission" date="2020-08" db="EMBL/GenBank/DDBJ databases">
        <authorList>
            <person name="Hejnol A."/>
        </authorList>
    </citation>
    <scope>NUCLEOTIDE SEQUENCE [LARGE SCALE GENOMIC DNA]</scope>
</reference>
<evidence type="ECO:0000256" key="5">
    <source>
        <dbReference type="ARBA" id="ARBA00023306"/>
    </source>
</evidence>
<evidence type="ECO:0000256" key="2">
    <source>
        <dbReference type="ARBA" id="ARBA00022618"/>
    </source>
</evidence>
<accession>A0A7I8V695</accession>
<dbReference type="InterPro" id="IPR036322">
    <property type="entry name" value="WD40_repeat_dom_sf"/>
</dbReference>
<dbReference type="GO" id="GO:0070979">
    <property type="term" value="P:protein K11-linked ubiquitination"/>
    <property type="evidence" value="ECO:0007669"/>
    <property type="project" value="TreeGrafter"/>
</dbReference>
<dbReference type="GO" id="GO:0005680">
    <property type="term" value="C:anaphase-promoting complex"/>
    <property type="evidence" value="ECO:0007669"/>
    <property type="project" value="InterPro"/>
</dbReference>
<dbReference type="Pfam" id="PF12896">
    <property type="entry name" value="ANAPC4"/>
    <property type="match status" value="1"/>
</dbReference>
<dbReference type="SUPFAM" id="SSF50978">
    <property type="entry name" value="WD40 repeat-like"/>
    <property type="match status" value="1"/>
</dbReference>
<dbReference type="GO" id="GO:0031145">
    <property type="term" value="P:anaphase-promoting complex-dependent catabolic process"/>
    <property type="evidence" value="ECO:0007669"/>
    <property type="project" value="InterPro"/>
</dbReference>
<dbReference type="AlphaFoldDB" id="A0A7I8V695"/>
<sequence length="743" mass="85613">MSGPFKQNGDKSFTSKIKFVAWAQSMDLLALVSEANHVSIYRINCEKVWEIEDAPQEAEDSPIASVAFSPDGSVIAIGFLNGFICLHEVESKRRLFRYKVKASITCLYWYGNVQENSYKPPQFPIFKDEVSQHLPELSAFTKIYGITASEEEQEEWEEFKQLMHQNEFSILLTGTENGAVHFFTYGVSPLTHIKLNRFTKVKVEKILNVHLSQDMKSISTICQVVSEEGLSRIVLVKLNCGMIEEHEEQIQIIAQKFMNLLMCSQYLKSSLSKIKEVFETTTRQMDGKIAKLLEAKKKAGGGDLVNDFLRLLLYGTKSDEMEAFFMRDNQERAIKTISRLLESYYSSMHKLLIKHIQSAAEISIYEMEDLRSMSQRVEEFNKLNFDNHLIVKSLKFAFLIHYKANEMSQVINKSTDNSKAFFKWFYNTILRHNEETGPSELTKMSHQEIDKVTEFLMDSFYPAEKDNISNFHLERVAQYLRNEPLREDLRVDTDEFNKFLQDNHDILEYLGDDDIFCVSSESSLVQVCLNFRQALYECIENFAISLGENINLENVINLSKPAVIEELNVNRISVCQWTSYDDDGCILLGSYVPRDQVQLCCFVKQSSQYQGKIIHFNDFKSYGKCDILSISHYNDRILTILLKQSNPSLGCILLQFDVTSLVNWFHVDNELPIEGQITHENASEFIQDHQFKVLDSNNFIHAFASGQRDVCALLGSSNKKLHFYFMQAEDDEGDMEDTDTELS</sequence>
<dbReference type="Gene3D" id="2.130.10.10">
    <property type="entry name" value="YVTN repeat-like/Quinoprotein amine dehydrogenase"/>
    <property type="match status" value="1"/>
</dbReference>
<dbReference type="Proteomes" id="UP000549394">
    <property type="component" value="Unassembled WGS sequence"/>
</dbReference>
<evidence type="ECO:0000256" key="1">
    <source>
        <dbReference type="ARBA" id="ARBA00016067"/>
    </source>
</evidence>
<keyword evidence="3" id="KW-0498">Mitosis</keyword>
<comment type="caution">
    <text evidence="8">The sequence shown here is derived from an EMBL/GenBank/DDBJ whole genome shotgun (WGS) entry which is preliminary data.</text>
</comment>
<keyword evidence="4" id="KW-0833">Ubl conjugation pathway</keyword>
<evidence type="ECO:0000256" key="3">
    <source>
        <dbReference type="ARBA" id="ARBA00022776"/>
    </source>
</evidence>
<dbReference type="OrthoDB" id="2110451at2759"/>
<dbReference type="InterPro" id="IPR024789">
    <property type="entry name" value="APC4"/>
</dbReference>
<dbReference type="PANTHER" id="PTHR13260:SF0">
    <property type="entry name" value="ANAPHASE-PROMOTING COMPLEX SUBUNIT 4"/>
    <property type="match status" value="1"/>
</dbReference>
<keyword evidence="9" id="KW-1185">Reference proteome</keyword>
<evidence type="ECO:0000259" key="7">
    <source>
        <dbReference type="Pfam" id="PF12896"/>
    </source>
</evidence>
<feature type="domain" description="Anaphase-promoting complex subunit 4-like WD40" evidence="6">
    <location>
        <begin position="20"/>
        <end position="110"/>
    </location>
</feature>
<keyword evidence="2" id="KW-0132">Cell division</keyword>
<dbReference type="PANTHER" id="PTHR13260">
    <property type="entry name" value="ANAPHASE PROMOTING COMPLEX SUBUNIT 4 APC4"/>
    <property type="match status" value="1"/>
</dbReference>
<gene>
    <name evidence="8" type="ORF">DGYR_LOCUS556</name>
</gene>
<protein>
    <recommendedName>
        <fullName evidence="1">Anaphase-promoting complex subunit 4</fullName>
    </recommendedName>
</protein>
<dbReference type="GO" id="GO:0034399">
    <property type="term" value="C:nuclear periphery"/>
    <property type="evidence" value="ECO:0007669"/>
    <property type="project" value="TreeGrafter"/>
</dbReference>
<evidence type="ECO:0000313" key="8">
    <source>
        <dbReference type="EMBL" id="CAD5111233.1"/>
    </source>
</evidence>
<dbReference type="EMBL" id="CAJFCJ010000001">
    <property type="protein sequence ID" value="CAD5111233.1"/>
    <property type="molecule type" value="Genomic_DNA"/>
</dbReference>
<dbReference type="InterPro" id="IPR015943">
    <property type="entry name" value="WD40/YVTN_repeat-like_dom_sf"/>
</dbReference>
<evidence type="ECO:0000256" key="4">
    <source>
        <dbReference type="ARBA" id="ARBA00022786"/>
    </source>
</evidence>
<name>A0A7I8V695_9ANNE</name>
<dbReference type="GO" id="GO:0051301">
    <property type="term" value="P:cell division"/>
    <property type="evidence" value="ECO:0007669"/>
    <property type="project" value="UniProtKB-KW"/>
</dbReference>
<evidence type="ECO:0000313" key="9">
    <source>
        <dbReference type="Proteomes" id="UP000549394"/>
    </source>
</evidence>
<dbReference type="Pfam" id="PF12894">
    <property type="entry name" value="ANAPC4_WD40"/>
    <property type="match status" value="1"/>
</dbReference>
<keyword evidence="5" id="KW-0131">Cell cycle</keyword>
<evidence type="ECO:0000259" key="6">
    <source>
        <dbReference type="Pfam" id="PF12894"/>
    </source>
</evidence>
<dbReference type="InterPro" id="IPR024977">
    <property type="entry name" value="Apc4-like_WD40_dom"/>
</dbReference>
<proteinExistence type="predicted"/>
<feature type="domain" description="Anaphase-promoting complex subunit 4 long" evidence="7">
    <location>
        <begin position="235"/>
        <end position="435"/>
    </location>
</feature>